<organism evidence="2 3">
    <name type="scientific">Amblyomma americanum</name>
    <name type="common">Lone star tick</name>
    <dbReference type="NCBI Taxonomy" id="6943"/>
    <lineage>
        <taxon>Eukaryota</taxon>
        <taxon>Metazoa</taxon>
        <taxon>Ecdysozoa</taxon>
        <taxon>Arthropoda</taxon>
        <taxon>Chelicerata</taxon>
        <taxon>Arachnida</taxon>
        <taxon>Acari</taxon>
        <taxon>Parasitiformes</taxon>
        <taxon>Ixodida</taxon>
        <taxon>Ixodoidea</taxon>
        <taxon>Ixodidae</taxon>
        <taxon>Amblyomminae</taxon>
        <taxon>Amblyomma</taxon>
    </lineage>
</organism>
<accession>A0AAQ4FKD6</accession>
<proteinExistence type="predicted"/>
<feature type="region of interest" description="Disordered" evidence="1">
    <location>
        <begin position="184"/>
        <end position="215"/>
    </location>
</feature>
<feature type="compositionally biased region" description="Low complexity" evidence="1">
    <location>
        <begin position="252"/>
        <end position="264"/>
    </location>
</feature>
<feature type="compositionally biased region" description="Basic and acidic residues" evidence="1">
    <location>
        <begin position="190"/>
        <end position="203"/>
    </location>
</feature>
<feature type="compositionally biased region" description="Pro residues" evidence="1">
    <location>
        <begin position="91"/>
        <end position="105"/>
    </location>
</feature>
<evidence type="ECO:0000256" key="1">
    <source>
        <dbReference type="SAM" id="MobiDB-lite"/>
    </source>
</evidence>
<dbReference type="Proteomes" id="UP001321473">
    <property type="component" value="Unassembled WGS sequence"/>
</dbReference>
<feature type="region of interest" description="Disordered" evidence="1">
    <location>
        <begin position="83"/>
        <end position="109"/>
    </location>
</feature>
<evidence type="ECO:0000313" key="2">
    <source>
        <dbReference type="EMBL" id="KAK8787052.1"/>
    </source>
</evidence>
<sequence length="333" mass="36940">MSSMPCTLSGASCELRNECFYRDRRLMRAEAGRRNKRLTVFSARRHINTTGNQAAEESSDDDDTPFTRRLKHWKEQKKLRMAVATKQKAPFRPPSREPSPLPPPSDYASFRKQHTRYYDSIRQSFSSTVSSSTSCADRHAGCKASKESARPPWDDSTQVSFAPLGFQFQCQPLAVKRTGTAARATGRAKKSQDTKVKAEKAQEEEIGAAAPESKNSSLKLPDFTFLFEPARFSLLFTDSEKTKMNRKASTRSALASLGTAGSATQSSTKLGGPKQRHLALKENTPAVKPKHSLAKPNGDIVERQALHTTISKDKENDKSGYNLRRAKAPSTCH</sequence>
<gene>
    <name evidence="2" type="ORF">V5799_023169</name>
</gene>
<name>A0AAQ4FKD6_AMBAM</name>
<comment type="caution">
    <text evidence="2">The sequence shown here is derived from an EMBL/GenBank/DDBJ whole genome shotgun (WGS) entry which is preliminary data.</text>
</comment>
<reference evidence="2 3" key="1">
    <citation type="journal article" date="2023" name="Arcadia Sci">
        <title>De novo assembly of a long-read Amblyomma americanum tick genome.</title>
        <authorList>
            <person name="Chou S."/>
            <person name="Poskanzer K.E."/>
            <person name="Rollins M."/>
            <person name="Thuy-Boun P.S."/>
        </authorList>
    </citation>
    <scope>NUCLEOTIDE SEQUENCE [LARGE SCALE GENOMIC DNA]</scope>
    <source>
        <strain evidence="2">F_SG_1</strain>
        <tissue evidence="2">Salivary glands</tissue>
    </source>
</reference>
<feature type="compositionally biased region" description="Basic and acidic residues" evidence="1">
    <location>
        <begin position="300"/>
        <end position="318"/>
    </location>
</feature>
<feature type="region of interest" description="Disordered" evidence="1">
    <location>
        <begin position="249"/>
        <end position="333"/>
    </location>
</feature>
<dbReference type="EMBL" id="JARKHS020002176">
    <property type="protein sequence ID" value="KAK8787052.1"/>
    <property type="molecule type" value="Genomic_DNA"/>
</dbReference>
<protein>
    <submittedName>
        <fullName evidence="2">Uncharacterized protein</fullName>
    </submittedName>
</protein>
<evidence type="ECO:0000313" key="3">
    <source>
        <dbReference type="Proteomes" id="UP001321473"/>
    </source>
</evidence>
<dbReference type="AlphaFoldDB" id="A0AAQ4FKD6"/>
<keyword evidence="3" id="KW-1185">Reference proteome</keyword>
<feature type="region of interest" description="Disordered" evidence="1">
    <location>
        <begin position="47"/>
        <end position="66"/>
    </location>
</feature>